<evidence type="ECO:0000313" key="2">
    <source>
        <dbReference type="EMBL" id="TFC05329.1"/>
    </source>
</evidence>
<evidence type="ECO:0000256" key="1">
    <source>
        <dbReference type="SAM" id="Phobius"/>
    </source>
</evidence>
<keyword evidence="1" id="KW-1133">Transmembrane helix</keyword>
<dbReference type="EMBL" id="SOFM01000016">
    <property type="protein sequence ID" value="TFC05329.1"/>
    <property type="molecule type" value="Genomic_DNA"/>
</dbReference>
<organism evidence="2 3">
    <name type="scientific">Cryobacterium mannosilyticum</name>
    <dbReference type="NCBI Taxonomy" id="1259190"/>
    <lineage>
        <taxon>Bacteria</taxon>
        <taxon>Bacillati</taxon>
        <taxon>Actinomycetota</taxon>
        <taxon>Actinomycetes</taxon>
        <taxon>Micrococcales</taxon>
        <taxon>Microbacteriaceae</taxon>
        <taxon>Cryobacterium</taxon>
    </lineage>
</organism>
<protein>
    <submittedName>
        <fullName evidence="2">DUF3618 domain-containing protein</fullName>
    </submittedName>
</protein>
<dbReference type="Proteomes" id="UP000297643">
    <property type="component" value="Unassembled WGS sequence"/>
</dbReference>
<sequence length="106" mass="11439">MSTDDKTRTGSQAKTVVVPGDAAVHRSKAELRADAMTARAELARTLDAIEYKLNLPKQLRYRVRLLKLRLYRLGEDNPAALAGIAVAAALVAGAAVWLGVKAVQDR</sequence>
<keyword evidence="1" id="KW-0812">Transmembrane</keyword>
<accession>A0A4R8WDF9</accession>
<gene>
    <name evidence="2" type="ORF">E3O32_06535</name>
</gene>
<keyword evidence="3" id="KW-1185">Reference proteome</keyword>
<dbReference type="AlphaFoldDB" id="A0A4R8WDF9"/>
<dbReference type="RefSeq" id="WP_134507799.1">
    <property type="nucleotide sequence ID" value="NZ_SOFM01000016.1"/>
</dbReference>
<keyword evidence="1" id="KW-0472">Membrane</keyword>
<proteinExistence type="predicted"/>
<evidence type="ECO:0000313" key="3">
    <source>
        <dbReference type="Proteomes" id="UP000297643"/>
    </source>
</evidence>
<feature type="transmembrane region" description="Helical" evidence="1">
    <location>
        <begin position="79"/>
        <end position="100"/>
    </location>
</feature>
<name>A0A4R8WDF9_9MICO</name>
<reference evidence="2 3" key="1">
    <citation type="submission" date="2019-03" db="EMBL/GenBank/DDBJ databases">
        <title>Genomics of glacier-inhabiting Cryobacterium strains.</title>
        <authorList>
            <person name="Liu Q."/>
            <person name="Xin Y.-H."/>
        </authorList>
    </citation>
    <scope>NUCLEOTIDE SEQUENCE [LARGE SCALE GENOMIC DNA]</scope>
    <source>
        <strain evidence="2 3">RHLT2-21</strain>
    </source>
</reference>
<comment type="caution">
    <text evidence="2">The sequence shown here is derived from an EMBL/GenBank/DDBJ whole genome shotgun (WGS) entry which is preliminary data.</text>
</comment>